<sequence>MTPALEISRSTLMHASLAYLSDELRTMDSIISSRSTCSLPLELLLIIRAQLLIQVTDHLIFRSSSALQRYETSLQYMLCPECIAYNQDVYGNDIWGWEQFLGACACFTAKNTSISFSSPIVLQRMDPHLSSYSLSPPTLNPKKFTNRHHWLEFYLSMKALRLIRRRTSEGTVVGDYERVIWDLVSNVLEGYGCQSIRAHRAGAARSFALSSEGHPSCLVVPVAQEHFMSVSKEDCTTLKRVERDLALSVEYNVPQTFGLISKLSRTGRFSFGLDTTSDRRSSVMPNSKLALLKVANSLQIIFLTALSIPLSVVTLALTILCFYSRPWAFRIL</sequence>
<evidence type="ECO:0000313" key="2">
    <source>
        <dbReference type="Proteomes" id="UP001163835"/>
    </source>
</evidence>
<name>A0ACC1UCG9_9AGAR</name>
<gene>
    <name evidence="1" type="ORF">F5876DRAFT_72957</name>
</gene>
<comment type="caution">
    <text evidence="1">The sequence shown here is derived from an EMBL/GenBank/DDBJ whole genome shotgun (WGS) entry which is preliminary data.</text>
</comment>
<organism evidence="1 2">
    <name type="scientific">Lentinula aff. lateritia</name>
    <dbReference type="NCBI Taxonomy" id="2804960"/>
    <lineage>
        <taxon>Eukaryota</taxon>
        <taxon>Fungi</taxon>
        <taxon>Dikarya</taxon>
        <taxon>Basidiomycota</taxon>
        <taxon>Agaricomycotina</taxon>
        <taxon>Agaricomycetes</taxon>
        <taxon>Agaricomycetidae</taxon>
        <taxon>Agaricales</taxon>
        <taxon>Marasmiineae</taxon>
        <taxon>Omphalotaceae</taxon>
        <taxon>Lentinula</taxon>
    </lineage>
</organism>
<evidence type="ECO:0000313" key="1">
    <source>
        <dbReference type="EMBL" id="KAJ3814447.1"/>
    </source>
</evidence>
<proteinExistence type="predicted"/>
<protein>
    <submittedName>
        <fullName evidence="1">Uncharacterized protein</fullName>
    </submittedName>
</protein>
<reference evidence="1" key="1">
    <citation type="submission" date="2022-09" db="EMBL/GenBank/DDBJ databases">
        <title>A Global Phylogenomic Analysis of the Shiitake Genus Lentinula.</title>
        <authorList>
            <consortium name="DOE Joint Genome Institute"/>
            <person name="Sierra-Patev S."/>
            <person name="Min B."/>
            <person name="Naranjo-Ortiz M."/>
            <person name="Looney B."/>
            <person name="Konkel Z."/>
            <person name="Slot J.C."/>
            <person name="Sakamoto Y."/>
            <person name="Steenwyk J.L."/>
            <person name="Rokas A."/>
            <person name="Carro J."/>
            <person name="Camarero S."/>
            <person name="Ferreira P."/>
            <person name="Molpeceres G."/>
            <person name="Ruiz-Duenas F.J."/>
            <person name="Serrano A."/>
            <person name="Henrissat B."/>
            <person name="Drula E."/>
            <person name="Hughes K.W."/>
            <person name="Mata J.L."/>
            <person name="Ishikawa N.K."/>
            <person name="Vargas-Isla R."/>
            <person name="Ushijima S."/>
            <person name="Smith C.A."/>
            <person name="Ahrendt S."/>
            <person name="Andreopoulos W."/>
            <person name="He G."/>
            <person name="Labutti K."/>
            <person name="Lipzen A."/>
            <person name="Ng V."/>
            <person name="Riley R."/>
            <person name="Sandor L."/>
            <person name="Barry K."/>
            <person name="Martinez A.T."/>
            <person name="Xiao Y."/>
            <person name="Gibbons J.G."/>
            <person name="Terashima K."/>
            <person name="Grigoriev I.V."/>
            <person name="Hibbett D.S."/>
        </authorList>
    </citation>
    <scope>NUCLEOTIDE SEQUENCE</scope>
    <source>
        <strain evidence="1">TMI1499</strain>
    </source>
</reference>
<dbReference type="Proteomes" id="UP001163835">
    <property type="component" value="Unassembled WGS sequence"/>
</dbReference>
<accession>A0ACC1UCG9</accession>
<keyword evidence="2" id="KW-1185">Reference proteome</keyword>
<dbReference type="EMBL" id="MU794968">
    <property type="protein sequence ID" value="KAJ3814447.1"/>
    <property type="molecule type" value="Genomic_DNA"/>
</dbReference>